<dbReference type="STRING" id="1317121.ATO11_01480"/>
<comment type="caution">
    <text evidence="2">The sequence shown here is derived from an EMBL/GenBank/DDBJ whole genome shotgun (WGS) entry which is preliminary data.</text>
</comment>
<dbReference type="EMBL" id="AQQZ01000001">
    <property type="protein sequence ID" value="KNG95667.1"/>
    <property type="molecule type" value="Genomic_DNA"/>
</dbReference>
<dbReference type="OrthoDB" id="7872651at2"/>
<protein>
    <submittedName>
        <fullName evidence="2">Uncharacterized protein</fullName>
    </submittedName>
</protein>
<evidence type="ECO:0000313" key="3">
    <source>
        <dbReference type="Proteomes" id="UP000036938"/>
    </source>
</evidence>
<name>A0A0L1JVE2_9RHOB</name>
<organism evidence="2 3">
    <name type="scientific">Pseudaestuariivita atlantica</name>
    <dbReference type="NCBI Taxonomy" id="1317121"/>
    <lineage>
        <taxon>Bacteria</taxon>
        <taxon>Pseudomonadati</taxon>
        <taxon>Pseudomonadota</taxon>
        <taxon>Alphaproteobacteria</taxon>
        <taxon>Rhodobacterales</taxon>
        <taxon>Paracoccaceae</taxon>
        <taxon>Pseudaestuariivita</taxon>
    </lineage>
</organism>
<keyword evidence="3" id="KW-1185">Reference proteome</keyword>
<evidence type="ECO:0000313" key="2">
    <source>
        <dbReference type="EMBL" id="KNG95667.1"/>
    </source>
</evidence>
<dbReference type="InterPro" id="IPR045519">
    <property type="entry name" value="DUF6476"/>
</dbReference>
<dbReference type="Proteomes" id="UP000036938">
    <property type="component" value="Unassembled WGS sequence"/>
</dbReference>
<dbReference type="Pfam" id="PF20082">
    <property type="entry name" value="DUF6476"/>
    <property type="match status" value="1"/>
</dbReference>
<evidence type="ECO:0000256" key="1">
    <source>
        <dbReference type="SAM" id="Phobius"/>
    </source>
</evidence>
<feature type="transmembrane region" description="Helical" evidence="1">
    <location>
        <begin position="26"/>
        <end position="48"/>
    </location>
</feature>
<keyword evidence="1" id="KW-0472">Membrane</keyword>
<dbReference type="AlphaFoldDB" id="A0A0L1JVE2"/>
<keyword evidence="1" id="KW-0812">Transmembrane</keyword>
<gene>
    <name evidence="2" type="ORF">ATO11_01480</name>
</gene>
<reference evidence="2 3" key="1">
    <citation type="journal article" date="2015" name="Int. J. Syst. Evol. Microbiol.">
        <title>Aestuariivita atlantica sp. nov., isolated from deep sea sediment of the Atlantic Ocean.</title>
        <authorList>
            <person name="Li G."/>
            <person name="Lai Q."/>
            <person name="Du Y."/>
            <person name="Liu X."/>
            <person name="Sun F."/>
            <person name="Shao Z."/>
        </authorList>
    </citation>
    <scope>NUCLEOTIDE SEQUENCE [LARGE SCALE GENOMIC DNA]</scope>
    <source>
        <strain evidence="2 3">22II-S11-z3</strain>
    </source>
</reference>
<keyword evidence="1" id="KW-1133">Transmembrane helix</keyword>
<accession>A0A0L1JVE2</accession>
<proteinExistence type="predicted"/>
<sequence>MQNETSVTDDDIPQPIDPALVRYLKVLVTALTAVMILGLVAIVTLLVVRLGSAPAPALPDQITLPEGLTPLAVTYGPDWYAIATATQILIYTPDGTLRQTIDIQTD</sequence>